<dbReference type="GO" id="GO:0022857">
    <property type="term" value="F:transmembrane transporter activity"/>
    <property type="evidence" value="ECO:0007669"/>
    <property type="project" value="UniProtKB-UniRule"/>
</dbReference>
<keyword evidence="5 6" id="KW-0472">Membrane</keyword>
<dbReference type="PANTHER" id="PTHR12385:SF93">
    <property type="entry name" value="CHOLINE TRANSPORTER-LIKE PROTEIN"/>
    <property type="match status" value="1"/>
</dbReference>
<evidence type="ECO:0000313" key="7">
    <source>
        <dbReference type="EMBL" id="KAJ6984773.1"/>
    </source>
</evidence>
<comment type="caution">
    <text evidence="6">Lacks conserved residue(s) required for the propagation of feature annotation.</text>
</comment>
<proteinExistence type="inferred from homology"/>
<protein>
    <recommendedName>
        <fullName evidence="6">Choline transporter-like protein</fullName>
    </recommendedName>
</protein>
<keyword evidence="4 6" id="KW-1133">Transmembrane helix</keyword>
<name>A0AAD6QC78_9ROSI</name>
<comment type="function">
    <text evidence="6">Choline transporter.</text>
</comment>
<accession>A0AAD6QC78</accession>
<feature type="transmembrane region" description="Helical" evidence="6">
    <location>
        <begin position="183"/>
        <end position="204"/>
    </location>
</feature>
<dbReference type="PANTHER" id="PTHR12385">
    <property type="entry name" value="CHOLINE TRANSPORTER-LIKE (SLC FAMILY 44)"/>
    <property type="match status" value="1"/>
</dbReference>
<comment type="subcellular location">
    <subcellularLocation>
        <location evidence="6">Cell membrane</location>
        <topology evidence="6">Multi-pass membrane protein</topology>
    </subcellularLocation>
    <subcellularLocation>
        <location evidence="1">Membrane</location>
        <topology evidence="1">Multi-pass membrane protein</topology>
    </subcellularLocation>
</comment>
<dbReference type="AlphaFoldDB" id="A0AAD6QC78"/>
<keyword evidence="8" id="KW-1185">Reference proteome</keyword>
<feature type="transmembrane region" description="Helical" evidence="6">
    <location>
        <begin position="153"/>
        <end position="176"/>
    </location>
</feature>
<dbReference type="GO" id="GO:0005886">
    <property type="term" value="C:plasma membrane"/>
    <property type="evidence" value="ECO:0007669"/>
    <property type="project" value="UniProtKB-SubCell"/>
</dbReference>
<sequence length="259" mass="28440">MQACQTILCLPENSPDEILLLPHPSLGPYISSMSLKNTTAELSFTILAKMEEEIERVVMVIIHFSLRLSFVLTVSLASLNQSHETPAQTAMEQVVPGHGSSTRIEIRGKSWHQGRIKNGLTVATYGKGFVQASQDTWQLFVRQGMESIVDSDITSSICFLTGVCSGSICVIVVAAWTARVHQTFTATLSLLSFFIGYLMTRIAMAVPHACVSCYYVCYAENPSNILFDKTIQDHQRTVADHGVAPATPRVPRRFSAAEA</sequence>
<evidence type="ECO:0000256" key="1">
    <source>
        <dbReference type="ARBA" id="ARBA00004141"/>
    </source>
</evidence>
<evidence type="ECO:0000256" key="4">
    <source>
        <dbReference type="ARBA" id="ARBA00022989"/>
    </source>
</evidence>
<reference evidence="7" key="1">
    <citation type="journal article" date="2023" name="Mol. Ecol. Resour.">
        <title>Chromosome-level genome assembly of a triploid poplar Populus alba 'Berolinensis'.</title>
        <authorList>
            <person name="Chen S."/>
            <person name="Yu Y."/>
            <person name="Wang X."/>
            <person name="Wang S."/>
            <person name="Zhang T."/>
            <person name="Zhou Y."/>
            <person name="He R."/>
            <person name="Meng N."/>
            <person name="Wang Y."/>
            <person name="Liu W."/>
            <person name="Liu Z."/>
            <person name="Liu J."/>
            <person name="Guo Q."/>
            <person name="Huang H."/>
            <person name="Sederoff R.R."/>
            <person name="Wang G."/>
            <person name="Qu G."/>
            <person name="Chen S."/>
        </authorList>
    </citation>
    <scope>NUCLEOTIDE SEQUENCE</scope>
    <source>
        <strain evidence="7">SC-2020</strain>
    </source>
</reference>
<evidence type="ECO:0000313" key="8">
    <source>
        <dbReference type="Proteomes" id="UP001164929"/>
    </source>
</evidence>
<dbReference type="InterPro" id="IPR007603">
    <property type="entry name" value="Choline_transptr-like"/>
</dbReference>
<organism evidence="7 8">
    <name type="scientific">Populus alba x Populus x berolinensis</name>
    <dbReference type="NCBI Taxonomy" id="444605"/>
    <lineage>
        <taxon>Eukaryota</taxon>
        <taxon>Viridiplantae</taxon>
        <taxon>Streptophyta</taxon>
        <taxon>Embryophyta</taxon>
        <taxon>Tracheophyta</taxon>
        <taxon>Spermatophyta</taxon>
        <taxon>Magnoliopsida</taxon>
        <taxon>eudicotyledons</taxon>
        <taxon>Gunneridae</taxon>
        <taxon>Pentapetalae</taxon>
        <taxon>rosids</taxon>
        <taxon>fabids</taxon>
        <taxon>Malpighiales</taxon>
        <taxon>Salicaceae</taxon>
        <taxon>Saliceae</taxon>
        <taxon>Populus</taxon>
    </lineage>
</organism>
<dbReference type="EMBL" id="JAQIZT010000009">
    <property type="protein sequence ID" value="KAJ6984773.1"/>
    <property type="molecule type" value="Genomic_DNA"/>
</dbReference>
<evidence type="ECO:0000256" key="5">
    <source>
        <dbReference type="ARBA" id="ARBA00023136"/>
    </source>
</evidence>
<gene>
    <name evidence="7" type="ORF">NC653_022930</name>
</gene>
<keyword evidence="3 6" id="KW-0812">Transmembrane</keyword>
<evidence type="ECO:0000256" key="2">
    <source>
        <dbReference type="ARBA" id="ARBA00007168"/>
    </source>
</evidence>
<comment type="caution">
    <text evidence="7">The sequence shown here is derived from an EMBL/GenBank/DDBJ whole genome shotgun (WGS) entry which is preliminary data.</text>
</comment>
<dbReference type="Pfam" id="PF04515">
    <property type="entry name" value="Choline_transpo"/>
    <property type="match status" value="1"/>
</dbReference>
<evidence type="ECO:0000256" key="3">
    <source>
        <dbReference type="ARBA" id="ARBA00022692"/>
    </source>
</evidence>
<evidence type="ECO:0000256" key="6">
    <source>
        <dbReference type="RuleBase" id="RU368066"/>
    </source>
</evidence>
<comment type="similarity">
    <text evidence="2 6">Belongs to the CTL (choline transporter-like) family.</text>
</comment>
<dbReference type="Proteomes" id="UP001164929">
    <property type="component" value="Chromosome 9"/>
</dbReference>